<evidence type="ECO:0000313" key="1">
    <source>
        <dbReference type="EMBL" id="GAA0150154.1"/>
    </source>
</evidence>
<dbReference type="AlphaFoldDB" id="A0AAV3PEP6"/>
<sequence length="74" mass="8766">MSQSWGSRVTMKLRHETLQSRLFTRMQWQVTTAAQALAVQESDKKDEVDHLEAFLVQENSREFRLQERVKDLES</sequence>
<comment type="caution">
    <text evidence="1">The sequence shown here is derived from an EMBL/GenBank/DDBJ whole genome shotgun (WGS) entry which is preliminary data.</text>
</comment>
<protein>
    <submittedName>
        <fullName evidence="1">Uncharacterized protein</fullName>
    </submittedName>
</protein>
<dbReference type="Proteomes" id="UP001454036">
    <property type="component" value="Unassembled WGS sequence"/>
</dbReference>
<reference evidence="1 2" key="1">
    <citation type="submission" date="2024-01" db="EMBL/GenBank/DDBJ databases">
        <title>The complete chloroplast genome sequence of Lithospermum erythrorhizon: insights into the phylogenetic relationship among Boraginaceae species and the maternal lineages of purple gromwells.</title>
        <authorList>
            <person name="Okada T."/>
            <person name="Watanabe K."/>
        </authorList>
    </citation>
    <scope>NUCLEOTIDE SEQUENCE [LARGE SCALE GENOMIC DNA]</scope>
</reference>
<keyword evidence="2" id="KW-1185">Reference proteome</keyword>
<evidence type="ECO:0000313" key="2">
    <source>
        <dbReference type="Proteomes" id="UP001454036"/>
    </source>
</evidence>
<dbReference type="EMBL" id="BAABME010001536">
    <property type="protein sequence ID" value="GAA0150154.1"/>
    <property type="molecule type" value="Genomic_DNA"/>
</dbReference>
<name>A0AAV3PEP6_LITER</name>
<proteinExistence type="predicted"/>
<gene>
    <name evidence="1" type="ORF">LIER_09157</name>
</gene>
<organism evidence="1 2">
    <name type="scientific">Lithospermum erythrorhizon</name>
    <name type="common">Purple gromwell</name>
    <name type="synonym">Lithospermum officinale var. erythrorhizon</name>
    <dbReference type="NCBI Taxonomy" id="34254"/>
    <lineage>
        <taxon>Eukaryota</taxon>
        <taxon>Viridiplantae</taxon>
        <taxon>Streptophyta</taxon>
        <taxon>Embryophyta</taxon>
        <taxon>Tracheophyta</taxon>
        <taxon>Spermatophyta</taxon>
        <taxon>Magnoliopsida</taxon>
        <taxon>eudicotyledons</taxon>
        <taxon>Gunneridae</taxon>
        <taxon>Pentapetalae</taxon>
        <taxon>asterids</taxon>
        <taxon>lamiids</taxon>
        <taxon>Boraginales</taxon>
        <taxon>Boraginaceae</taxon>
        <taxon>Boraginoideae</taxon>
        <taxon>Lithospermeae</taxon>
        <taxon>Lithospermum</taxon>
    </lineage>
</organism>
<accession>A0AAV3PEP6</accession>